<evidence type="ECO:0000256" key="1">
    <source>
        <dbReference type="ARBA" id="ARBA00001619"/>
    </source>
</evidence>
<evidence type="ECO:0000256" key="6">
    <source>
        <dbReference type="PROSITE-ProRule" id="PRU00409"/>
    </source>
</evidence>
<evidence type="ECO:0000256" key="4">
    <source>
        <dbReference type="ARBA" id="ARBA00022741"/>
    </source>
</evidence>
<proteinExistence type="predicted"/>
<name>A0A1I6MAA3_9EURY</name>
<dbReference type="AlphaFoldDB" id="A0A1I6MAA3"/>
<dbReference type="PANTHER" id="PTHR43334:SF1">
    <property type="entry name" value="3-HYDROXYPROPIONATE--COA LIGASE [ADP-FORMING]"/>
    <property type="match status" value="1"/>
</dbReference>
<dbReference type="InterPro" id="IPR013815">
    <property type="entry name" value="ATP_grasp_subdomain_1"/>
</dbReference>
<evidence type="ECO:0000256" key="3">
    <source>
        <dbReference type="ARBA" id="ARBA00022598"/>
    </source>
</evidence>
<dbReference type="PROSITE" id="PS50975">
    <property type="entry name" value="ATP_GRASP"/>
    <property type="match status" value="1"/>
</dbReference>
<evidence type="ECO:0000256" key="2">
    <source>
        <dbReference type="ARBA" id="ARBA00012957"/>
    </source>
</evidence>
<dbReference type="Proteomes" id="UP000199062">
    <property type="component" value="Unassembled WGS sequence"/>
</dbReference>
<dbReference type="OrthoDB" id="18103at2157"/>
<accession>A0A1I6MAA3</accession>
<keyword evidence="4 6" id="KW-0547">Nucleotide-binding</keyword>
<keyword evidence="9" id="KW-1185">Reference proteome</keyword>
<dbReference type="GO" id="GO:0005524">
    <property type="term" value="F:ATP binding"/>
    <property type="evidence" value="ECO:0007669"/>
    <property type="project" value="UniProtKB-UniRule"/>
</dbReference>
<keyword evidence="5 6" id="KW-0067">ATP-binding</keyword>
<protein>
    <recommendedName>
        <fullName evidence="2">acetate--CoA ligase (ADP-forming)</fullName>
        <ecNumber evidence="2">6.2.1.13</ecNumber>
    </recommendedName>
</protein>
<organism evidence="8 9">
    <name type="scientific">Halomicrobium zhouii</name>
    <dbReference type="NCBI Taxonomy" id="767519"/>
    <lineage>
        <taxon>Archaea</taxon>
        <taxon>Methanobacteriati</taxon>
        <taxon>Methanobacteriota</taxon>
        <taxon>Stenosarchaea group</taxon>
        <taxon>Halobacteria</taxon>
        <taxon>Halobacteriales</taxon>
        <taxon>Haloarculaceae</taxon>
        <taxon>Halomicrobium</taxon>
    </lineage>
</organism>
<dbReference type="EC" id="6.2.1.13" evidence="2"/>
<dbReference type="GO" id="GO:0043758">
    <property type="term" value="F:acetate-CoA ligase (ADP-forming) activity"/>
    <property type="evidence" value="ECO:0007669"/>
    <property type="project" value="UniProtKB-EC"/>
</dbReference>
<dbReference type="InterPro" id="IPR011761">
    <property type="entry name" value="ATP-grasp"/>
</dbReference>
<dbReference type="PANTHER" id="PTHR43334">
    <property type="entry name" value="ACETATE--COA LIGASE [ADP-FORMING]"/>
    <property type="match status" value="1"/>
</dbReference>
<comment type="catalytic activity">
    <reaction evidence="1">
        <text>acetate + ATP + CoA = acetyl-CoA + ADP + phosphate</text>
        <dbReference type="Rhea" id="RHEA:15081"/>
        <dbReference type="ChEBI" id="CHEBI:30089"/>
        <dbReference type="ChEBI" id="CHEBI:30616"/>
        <dbReference type="ChEBI" id="CHEBI:43474"/>
        <dbReference type="ChEBI" id="CHEBI:57287"/>
        <dbReference type="ChEBI" id="CHEBI:57288"/>
        <dbReference type="ChEBI" id="CHEBI:456216"/>
        <dbReference type="EC" id="6.2.1.13"/>
    </reaction>
</comment>
<feature type="domain" description="ATP-grasp" evidence="7">
    <location>
        <begin position="22"/>
        <end position="78"/>
    </location>
</feature>
<gene>
    <name evidence="8" type="ORF">SAMN05216559_4094</name>
</gene>
<evidence type="ECO:0000313" key="9">
    <source>
        <dbReference type="Proteomes" id="UP000199062"/>
    </source>
</evidence>
<evidence type="ECO:0000256" key="5">
    <source>
        <dbReference type="ARBA" id="ARBA00022840"/>
    </source>
</evidence>
<dbReference type="SUPFAM" id="SSF56059">
    <property type="entry name" value="Glutathione synthetase ATP-binding domain-like"/>
    <property type="match status" value="1"/>
</dbReference>
<keyword evidence="3" id="KW-0436">Ligase</keyword>
<dbReference type="GO" id="GO:0046872">
    <property type="term" value="F:metal ion binding"/>
    <property type="evidence" value="ECO:0007669"/>
    <property type="project" value="InterPro"/>
</dbReference>
<reference evidence="8 9" key="1">
    <citation type="submission" date="2016-10" db="EMBL/GenBank/DDBJ databases">
        <authorList>
            <person name="de Groot N.N."/>
        </authorList>
    </citation>
    <scope>NUCLEOTIDE SEQUENCE [LARGE SCALE GENOMIC DNA]</scope>
    <source>
        <strain evidence="8 9">CGMCC 1.10457</strain>
    </source>
</reference>
<dbReference type="STRING" id="767519.SAMN05216559_4094"/>
<dbReference type="Gene3D" id="3.30.1490.20">
    <property type="entry name" value="ATP-grasp fold, A domain"/>
    <property type="match status" value="1"/>
</dbReference>
<evidence type="ECO:0000259" key="7">
    <source>
        <dbReference type="PROSITE" id="PS50975"/>
    </source>
</evidence>
<dbReference type="RefSeq" id="WP_089819240.1">
    <property type="nucleotide sequence ID" value="NZ_FOZK01000006.1"/>
</dbReference>
<dbReference type="EMBL" id="FOZK01000006">
    <property type="protein sequence ID" value="SFS12639.1"/>
    <property type="molecule type" value="Genomic_DNA"/>
</dbReference>
<evidence type="ECO:0000313" key="8">
    <source>
        <dbReference type="EMBL" id="SFS12639.1"/>
    </source>
</evidence>
<dbReference type="Gene3D" id="3.30.470.20">
    <property type="entry name" value="ATP-grasp fold, B domain"/>
    <property type="match status" value="1"/>
</dbReference>
<dbReference type="InterPro" id="IPR051538">
    <property type="entry name" value="Acyl-CoA_Synth/Transferase"/>
</dbReference>
<dbReference type="Pfam" id="PF13549">
    <property type="entry name" value="ATP-grasp_5"/>
    <property type="match status" value="1"/>
</dbReference>
<sequence>MSDLIADARADGRLTLTEAEGKQLLADAGVAVPPFEVCASADAAVEAAESIGLPVVVKVSSPAVTHKSEWADGAGVAVGLDSPTAVTDAATRIFEAAAERGLDVDVLVERAQDVDAGTEVIVGGIRDPSFGPVVLTGLGGVFTEVFEDTSHRIAPVDRREARAAIEELQAARLLEGYRGSDPVDVDALAAVVEAVGDLVTEHAIAELDVNPVLATADGAVALDALVVLEDGA</sequence>